<evidence type="ECO:0000313" key="25">
    <source>
        <dbReference type="Proteomes" id="UP000823561"/>
    </source>
</evidence>
<comment type="catalytic activity">
    <reaction evidence="19">
        <text>15-deoxy-Delta(12,14)-prostaglandin J2 + glutathione = 15-deoxy-Delta(12,14)-prostaglandin J2-S-(R)-glutathione</text>
        <dbReference type="Rhea" id="RHEA:75963"/>
        <dbReference type="ChEBI" id="CHEBI:57925"/>
        <dbReference type="ChEBI" id="CHEBI:85236"/>
        <dbReference type="ChEBI" id="CHEBI:194498"/>
    </reaction>
    <physiologicalReaction direction="left-to-right" evidence="19">
        <dbReference type="Rhea" id="RHEA:75964"/>
    </physiologicalReaction>
</comment>
<evidence type="ECO:0000256" key="23">
    <source>
        <dbReference type="SAM" id="Phobius"/>
    </source>
</evidence>
<dbReference type="GO" id="GO:0005741">
    <property type="term" value="C:mitochondrial outer membrane"/>
    <property type="evidence" value="ECO:0007669"/>
    <property type="project" value="UniProtKB-SubCell"/>
</dbReference>
<dbReference type="GO" id="GO:0005635">
    <property type="term" value="C:nuclear envelope"/>
    <property type="evidence" value="ECO:0007669"/>
    <property type="project" value="TreeGrafter"/>
</dbReference>
<evidence type="ECO:0000256" key="9">
    <source>
        <dbReference type="ARBA" id="ARBA00023128"/>
    </source>
</evidence>
<sequence length="166" mass="18728">MTNFNFSSLQNIVNQLNHKGLTVTMVPVTDEYGYVILTGCSTFFLMSYLSHNVVKARMKYNVQYPKLYSDDPETGDIFNCIQRAHQNTNEALTPFLFFLAVGGIPHPRIASTLGMIWIVSRVIFAKGYYTGDPSKRRRGAFGDLALTGLFLTALNCGRLMLGWVWK</sequence>
<evidence type="ECO:0000256" key="21">
    <source>
        <dbReference type="ARBA" id="ARBA00075145"/>
    </source>
</evidence>
<dbReference type="GO" id="GO:0004602">
    <property type="term" value="F:glutathione peroxidase activity"/>
    <property type="evidence" value="ECO:0007669"/>
    <property type="project" value="TreeGrafter"/>
</dbReference>
<evidence type="ECO:0000256" key="6">
    <source>
        <dbReference type="ARBA" id="ARBA00022989"/>
    </source>
</evidence>
<evidence type="ECO:0000256" key="1">
    <source>
        <dbReference type="ARBA" id="ARBA00004374"/>
    </source>
</evidence>
<evidence type="ECO:0000256" key="20">
    <source>
        <dbReference type="ARBA" id="ARBA00069748"/>
    </source>
</evidence>
<gene>
    <name evidence="24" type="ORF">AALO_G00126550</name>
</gene>
<dbReference type="GO" id="GO:0004464">
    <property type="term" value="F:leukotriene-C4 synthase activity"/>
    <property type="evidence" value="ECO:0007669"/>
    <property type="project" value="UniProtKB-EC"/>
</dbReference>
<dbReference type="GO" id="GO:0006691">
    <property type="term" value="P:leukotriene metabolic process"/>
    <property type="evidence" value="ECO:0007669"/>
    <property type="project" value="UniProtKB-ARBA"/>
</dbReference>
<evidence type="ECO:0000256" key="16">
    <source>
        <dbReference type="ARBA" id="ARBA00039056"/>
    </source>
</evidence>
<dbReference type="GO" id="GO:0005783">
    <property type="term" value="C:endoplasmic reticulum"/>
    <property type="evidence" value="ECO:0007669"/>
    <property type="project" value="TreeGrafter"/>
</dbReference>
<comment type="catalytic activity">
    <reaction evidence="18">
        <text>leukotriene C4 = leukotriene A4 + glutathione</text>
        <dbReference type="Rhea" id="RHEA:17617"/>
        <dbReference type="ChEBI" id="CHEBI:57463"/>
        <dbReference type="ChEBI" id="CHEBI:57925"/>
        <dbReference type="ChEBI" id="CHEBI:57973"/>
        <dbReference type="EC" id="4.4.1.20"/>
    </reaction>
    <physiologicalReaction direction="right-to-left" evidence="18">
        <dbReference type="Rhea" id="RHEA:17619"/>
    </physiologicalReaction>
</comment>
<evidence type="ECO:0000256" key="7">
    <source>
        <dbReference type="ARBA" id="ARBA00023002"/>
    </source>
</evidence>
<evidence type="ECO:0000256" key="17">
    <source>
        <dbReference type="ARBA" id="ARBA00043664"/>
    </source>
</evidence>
<comment type="subcellular location">
    <subcellularLocation>
        <location evidence="1">Mitochondrion outer membrane</location>
        <topology evidence="1">Multi-pass membrane protein</topology>
    </subcellularLocation>
</comment>
<keyword evidence="4 23" id="KW-0812">Transmembrane</keyword>
<dbReference type="PANTHER" id="PTHR10250:SF26">
    <property type="entry name" value="GLUTATHIONE S-TRANSFERASE 3, MITOCHONDRIAL"/>
    <property type="match status" value="1"/>
</dbReference>
<dbReference type="Gene3D" id="1.20.120.550">
    <property type="entry name" value="Membrane associated eicosanoid/glutathione metabolism-like domain"/>
    <property type="match status" value="1"/>
</dbReference>
<evidence type="ECO:0000256" key="22">
    <source>
        <dbReference type="ARBA" id="ARBA00076908"/>
    </source>
</evidence>
<evidence type="ECO:0000256" key="10">
    <source>
        <dbReference type="ARBA" id="ARBA00023136"/>
    </source>
</evidence>
<feature type="transmembrane region" description="Helical" evidence="23">
    <location>
        <begin position="32"/>
        <end position="49"/>
    </location>
</feature>
<reference evidence="24" key="1">
    <citation type="submission" date="2020-10" db="EMBL/GenBank/DDBJ databases">
        <title>Chromosome-scale genome assembly of the Allis shad, Alosa alosa.</title>
        <authorList>
            <person name="Margot Z."/>
            <person name="Christophe K."/>
            <person name="Cabau C."/>
            <person name="Louis A."/>
            <person name="Berthelot C."/>
            <person name="Parey E."/>
            <person name="Roest Crollius H."/>
            <person name="Montfort J."/>
            <person name="Robinson-Rechavi M."/>
            <person name="Bucao C."/>
            <person name="Bouchez O."/>
            <person name="Gislard M."/>
            <person name="Lluch J."/>
            <person name="Milhes M."/>
            <person name="Lampietro C."/>
            <person name="Lopez Roques C."/>
            <person name="Donnadieu C."/>
            <person name="Braasch I."/>
            <person name="Desvignes T."/>
            <person name="Postlethwait J."/>
            <person name="Bobe J."/>
            <person name="Guiguen Y."/>
        </authorList>
    </citation>
    <scope>NUCLEOTIDE SEQUENCE</scope>
    <source>
        <strain evidence="24">M-15738</strain>
        <tissue evidence="24">Blood</tissue>
    </source>
</reference>
<dbReference type="AlphaFoldDB" id="A0AAV6GLI9"/>
<protein>
    <recommendedName>
        <fullName evidence="20">Glutathione S-transferase 3, mitochondrial</fullName>
        <ecNumber evidence="16">4.4.1.20</ecNumber>
    </recommendedName>
    <alternativeName>
        <fullName evidence="21">Glutathione peroxidase MGST3</fullName>
    </alternativeName>
    <alternativeName>
        <fullName evidence="22">LTC4 synthase MGST3</fullName>
    </alternativeName>
</protein>
<dbReference type="EC" id="4.4.1.20" evidence="16"/>
<evidence type="ECO:0000256" key="3">
    <source>
        <dbReference type="ARBA" id="ARBA00022679"/>
    </source>
</evidence>
<evidence type="ECO:0000256" key="2">
    <source>
        <dbReference type="ARBA" id="ARBA00010459"/>
    </source>
</evidence>
<dbReference type="InterPro" id="IPR023352">
    <property type="entry name" value="MAPEG-like_dom_sf"/>
</dbReference>
<keyword evidence="5" id="KW-1000">Mitochondrion outer membrane</keyword>
<keyword evidence="6 23" id="KW-1133">Transmembrane helix</keyword>
<dbReference type="PANTHER" id="PTHR10250">
    <property type="entry name" value="MICROSOMAL GLUTATHIONE S-TRANSFERASE"/>
    <property type="match status" value="1"/>
</dbReference>
<evidence type="ECO:0000256" key="11">
    <source>
        <dbReference type="ARBA" id="ARBA00023139"/>
    </source>
</evidence>
<dbReference type="EMBL" id="JADWDJ010000009">
    <property type="protein sequence ID" value="KAG5275974.1"/>
    <property type="molecule type" value="Genomic_DNA"/>
</dbReference>
<dbReference type="SUPFAM" id="SSF161084">
    <property type="entry name" value="MAPEG domain-like"/>
    <property type="match status" value="1"/>
</dbReference>
<dbReference type="GO" id="GO:0006629">
    <property type="term" value="P:lipid metabolic process"/>
    <property type="evidence" value="ECO:0007669"/>
    <property type="project" value="UniProtKB-KW"/>
</dbReference>
<keyword evidence="25" id="KW-1185">Reference proteome</keyword>
<comment type="similarity">
    <text evidence="2">Belongs to the MAPEG family.</text>
</comment>
<comment type="pathway">
    <text evidence="14">Lipid metabolism; leukotriene C4 biosynthesis.</text>
</comment>
<comment type="caution">
    <text evidence="24">The sequence shown here is derived from an EMBL/GenBank/DDBJ whole genome shotgun (WGS) entry which is preliminary data.</text>
</comment>
<keyword evidence="10 23" id="KW-0472">Membrane</keyword>
<evidence type="ECO:0000256" key="5">
    <source>
        <dbReference type="ARBA" id="ARBA00022787"/>
    </source>
</evidence>
<keyword evidence="12" id="KW-0456">Lyase</keyword>
<dbReference type="InterPro" id="IPR050997">
    <property type="entry name" value="MAPEG"/>
</dbReference>
<dbReference type="FunFam" id="1.20.120.550:FF:000004">
    <property type="entry name" value="Microsomal glutathione S-transferase 3"/>
    <property type="match status" value="1"/>
</dbReference>
<proteinExistence type="inferred from homology"/>
<organism evidence="24 25">
    <name type="scientific">Alosa alosa</name>
    <name type="common">allis shad</name>
    <dbReference type="NCBI Taxonomy" id="278164"/>
    <lineage>
        <taxon>Eukaryota</taxon>
        <taxon>Metazoa</taxon>
        <taxon>Chordata</taxon>
        <taxon>Craniata</taxon>
        <taxon>Vertebrata</taxon>
        <taxon>Euteleostomi</taxon>
        <taxon>Actinopterygii</taxon>
        <taxon>Neopterygii</taxon>
        <taxon>Teleostei</taxon>
        <taxon>Clupei</taxon>
        <taxon>Clupeiformes</taxon>
        <taxon>Clupeoidei</taxon>
        <taxon>Clupeidae</taxon>
        <taxon>Alosa</taxon>
    </lineage>
</organism>
<accession>A0AAV6GLI9</accession>
<keyword evidence="11" id="KW-0564">Palmitate</keyword>
<evidence type="ECO:0000256" key="13">
    <source>
        <dbReference type="ARBA" id="ARBA00023288"/>
    </source>
</evidence>
<comment type="pathway">
    <text evidence="15">Lipid metabolism; arachidonate metabolism.</text>
</comment>
<dbReference type="Proteomes" id="UP000823561">
    <property type="component" value="Chromosome 9"/>
</dbReference>
<evidence type="ECO:0000256" key="8">
    <source>
        <dbReference type="ARBA" id="ARBA00023098"/>
    </source>
</evidence>
<dbReference type="Pfam" id="PF01124">
    <property type="entry name" value="MAPEG"/>
    <property type="match status" value="1"/>
</dbReference>
<keyword evidence="3" id="KW-0808">Transferase</keyword>
<keyword evidence="9" id="KW-0496">Mitochondrion</keyword>
<feature type="transmembrane region" description="Helical" evidence="23">
    <location>
        <begin position="144"/>
        <end position="165"/>
    </location>
</feature>
<keyword evidence="8" id="KW-0443">Lipid metabolism</keyword>
<keyword evidence="13" id="KW-0449">Lipoprotein</keyword>
<name>A0AAV6GLI9_9TELE</name>
<dbReference type="GO" id="GO:0004364">
    <property type="term" value="F:glutathione transferase activity"/>
    <property type="evidence" value="ECO:0007669"/>
    <property type="project" value="TreeGrafter"/>
</dbReference>
<evidence type="ECO:0000256" key="14">
    <source>
        <dbReference type="ARBA" id="ARBA00037884"/>
    </source>
</evidence>
<evidence type="ECO:0000256" key="4">
    <source>
        <dbReference type="ARBA" id="ARBA00022692"/>
    </source>
</evidence>
<evidence type="ECO:0000256" key="18">
    <source>
        <dbReference type="ARBA" id="ARBA00049298"/>
    </source>
</evidence>
<evidence type="ECO:0000256" key="12">
    <source>
        <dbReference type="ARBA" id="ARBA00023239"/>
    </source>
</evidence>
<dbReference type="InterPro" id="IPR001129">
    <property type="entry name" value="Membr-assoc_MAPEG"/>
</dbReference>
<evidence type="ECO:0000313" key="24">
    <source>
        <dbReference type="EMBL" id="KAG5275974.1"/>
    </source>
</evidence>
<keyword evidence="7" id="KW-0560">Oxidoreductase</keyword>
<evidence type="ECO:0000256" key="19">
    <source>
        <dbReference type="ARBA" id="ARBA00051411"/>
    </source>
</evidence>
<comment type="catalytic activity">
    <reaction evidence="17">
        <text>(5S)-hydroperoxy-(6E,8Z,11Z,14Z)-eicosatetraenoate + 2 glutathione = (5S)-hydroxy-(6E,8Z,11Z,14Z)-eicosatetraenoate + glutathione disulfide + H2O</text>
        <dbReference type="Rhea" id="RHEA:48620"/>
        <dbReference type="ChEBI" id="CHEBI:15377"/>
        <dbReference type="ChEBI" id="CHEBI:57450"/>
        <dbReference type="ChEBI" id="CHEBI:57925"/>
        <dbReference type="ChEBI" id="CHEBI:58297"/>
        <dbReference type="ChEBI" id="CHEBI:90632"/>
    </reaction>
    <physiologicalReaction direction="left-to-right" evidence="17">
        <dbReference type="Rhea" id="RHEA:48621"/>
    </physiologicalReaction>
</comment>
<evidence type="ECO:0000256" key="15">
    <source>
        <dbReference type="ARBA" id="ARBA00037916"/>
    </source>
</evidence>